<proteinExistence type="predicted"/>
<evidence type="ECO:0000256" key="3">
    <source>
        <dbReference type="ARBA" id="ARBA00022964"/>
    </source>
</evidence>
<dbReference type="AlphaFoldDB" id="A0A091BET6"/>
<evidence type="ECO:0000256" key="4">
    <source>
        <dbReference type="ARBA" id="ARBA00023002"/>
    </source>
</evidence>
<keyword evidence="3" id="KW-0223">Dioxygenase</keyword>
<reference evidence="7 8" key="1">
    <citation type="submission" date="2013-09" db="EMBL/GenBank/DDBJ databases">
        <title>Genome sequencing of Arenimonas malthae.</title>
        <authorList>
            <person name="Chen F."/>
            <person name="Wang G."/>
        </authorList>
    </citation>
    <scope>NUCLEOTIDE SEQUENCE [LARGE SCALE GENOMIC DNA]</scope>
    <source>
        <strain evidence="7 8">CC-JY-1</strain>
    </source>
</reference>
<keyword evidence="5" id="KW-0408">Iron</keyword>
<dbReference type="InterPro" id="IPR039994">
    <property type="entry name" value="NO66-like"/>
</dbReference>
<dbReference type="PANTHER" id="PTHR13096">
    <property type="entry name" value="MINA53 MYC INDUCED NUCLEAR ANTIGEN"/>
    <property type="match status" value="1"/>
</dbReference>
<dbReference type="Pfam" id="PF20514">
    <property type="entry name" value="WHD_ROXA"/>
    <property type="match status" value="1"/>
</dbReference>
<dbReference type="EMBL" id="AVCH01000073">
    <property type="protein sequence ID" value="KFN51213.1"/>
    <property type="molecule type" value="Genomic_DNA"/>
</dbReference>
<gene>
    <name evidence="7" type="ORF">N790_04870</name>
</gene>
<dbReference type="SUPFAM" id="SSF51197">
    <property type="entry name" value="Clavaminate synthase-like"/>
    <property type="match status" value="1"/>
</dbReference>
<feature type="domain" description="JmjC" evidence="6">
    <location>
        <begin position="112"/>
        <end position="240"/>
    </location>
</feature>
<keyword evidence="8" id="KW-1185">Reference proteome</keyword>
<dbReference type="Gene3D" id="3.40.366.30">
    <property type="entry name" value="50S ribosomal protein L16 arginine hydroxylase, Chain A, Domain 2"/>
    <property type="match status" value="1"/>
</dbReference>
<dbReference type="PANTHER" id="PTHR13096:SF8">
    <property type="entry name" value="RIBOSOMAL OXYGENASE 1"/>
    <property type="match status" value="1"/>
</dbReference>
<dbReference type="PROSITE" id="PS51184">
    <property type="entry name" value="JMJC"/>
    <property type="match status" value="1"/>
</dbReference>
<protein>
    <recommendedName>
        <fullName evidence="6">JmjC domain-containing protein</fullName>
    </recommendedName>
</protein>
<dbReference type="GO" id="GO:0016706">
    <property type="term" value="F:2-oxoglutarate-dependent dioxygenase activity"/>
    <property type="evidence" value="ECO:0007669"/>
    <property type="project" value="TreeGrafter"/>
</dbReference>
<comment type="caution">
    <text evidence="7">The sequence shown here is derived from an EMBL/GenBank/DDBJ whole genome shotgun (WGS) entry which is preliminary data.</text>
</comment>
<evidence type="ECO:0000256" key="5">
    <source>
        <dbReference type="ARBA" id="ARBA00023004"/>
    </source>
</evidence>
<dbReference type="InterPro" id="IPR003347">
    <property type="entry name" value="JmjC_dom"/>
</dbReference>
<dbReference type="GO" id="GO:0046872">
    <property type="term" value="F:metal ion binding"/>
    <property type="evidence" value="ECO:0007669"/>
    <property type="project" value="UniProtKB-KW"/>
</dbReference>
<dbReference type="Pfam" id="PF08007">
    <property type="entry name" value="JmjC_2"/>
    <property type="match status" value="1"/>
</dbReference>
<evidence type="ECO:0000256" key="2">
    <source>
        <dbReference type="ARBA" id="ARBA00022723"/>
    </source>
</evidence>
<keyword evidence="4" id="KW-0560">Oxidoreductase</keyword>
<accession>A0A091BET6</accession>
<organism evidence="7 8">
    <name type="scientific">Arenimonas malthae CC-JY-1</name>
    <dbReference type="NCBI Taxonomy" id="1384054"/>
    <lineage>
        <taxon>Bacteria</taxon>
        <taxon>Pseudomonadati</taxon>
        <taxon>Pseudomonadota</taxon>
        <taxon>Gammaproteobacteria</taxon>
        <taxon>Lysobacterales</taxon>
        <taxon>Lysobacteraceae</taxon>
        <taxon>Arenimonas</taxon>
    </lineage>
</organism>
<evidence type="ECO:0000313" key="7">
    <source>
        <dbReference type="EMBL" id="KFN51213.1"/>
    </source>
</evidence>
<evidence type="ECO:0000256" key="1">
    <source>
        <dbReference type="ARBA" id="ARBA00001954"/>
    </source>
</evidence>
<evidence type="ECO:0000259" key="6">
    <source>
        <dbReference type="PROSITE" id="PS51184"/>
    </source>
</evidence>
<dbReference type="Gene3D" id="2.60.120.650">
    <property type="entry name" value="Cupin"/>
    <property type="match status" value="1"/>
</dbReference>
<dbReference type="SMART" id="SM00558">
    <property type="entry name" value="JmjC"/>
    <property type="match status" value="1"/>
</dbReference>
<dbReference type="RefSeq" id="WP_043801309.1">
    <property type="nucleotide sequence ID" value="NZ_AVCH01000073.1"/>
</dbReference>
<evidence type="ECO:0000313" key="8">
    <source>
        <dbReference type="Proteomes" id="UP000029392"/>
    </source>
</evidence>
<dbReference type="PATRIC" id="fig|1384054.3.peg.835"/>
<dbReference type="InterPro" id="IPR046799">
    <property type="entry name" value="ROXA-like_wH"/>
</dbReference>
<name>A0A091BET6_9GAMM</name>
<dbReference type="eggNOG" id="COG2850">
    <property type="taxonomic scope" value="Bacteria"/>
</dbReference>
<sequence length="401" mass="44653">MAKKTSSQYAIEVTGTPKHPLGMPPEVFLRDYWQKRPLLIRGAFPGFVSPITPEDLAGLACEESALSRVVLHDRKRDRWELRTGPFDEAMFPDMPRQDWTLLVQDVDKWDMDVRDLLHRFRFLPAWRVDDVMVSFAAPGGSVGAHVDQYDVFLVQGLGHRRWQIDTNPDAPRDFRPDVELKLLSEFHPDHDWVLAPGDVLYLPPGVPHHGVAQDACLTLSVGMRAPSVAELMVDLAEELAAATPEEARYGDPDLALPADPYEIDDPAFGRVRHALSRLQDLDEATLRRWFGRFITQYRSAGEIARPARPPGLAAITAALDEGAMLLRHPHARHAWARDGRRACLHANGLSLPMGVASARRLAGAERLDAADMAGLDAAGREALVSLVAAGHYQLVKPKRRR</sequence>
<dbReference type="Proteomes" id="UP000029392">
    <property type="component" value="Unassembled WGS sequence"/>
</dbReference>
<keyword evidence="2" id="KW-0479">Metal-binding</keyword>
<dbReference type="STRING" id="1384054.N790_04870"/>
<comment type="cofactor">
    <cofactor evidence="1">
        <name>Fe(2+)</name>
        <dbReference type="ChEBI" id="CHEBI:29033"/>
    </cofactor>
</comment>